<evidence type="ECO:0000256" key="3">
    <source>
        <dbReference type="ARBA" id="ARBA00022898"/>
    </source>
</evidence>
<dbReference type="SUPFAM" id="SSF53686">
    <property type="entry name" value="Tryptophan synthase beta subunit-like PLP-dependent enzymes"/>
    <property type="match status" value="1"/>
</dbReference>
<feature type="domain" description="Tryptophan synthase beta chain-like PALP" evidence="4">
    <location>
        <begin position="43"/>
        <end position="229"/>
    </location>
</feature>
<keyword evidence="3" id="KW-0663">Pyridoxal phosphate</keyword>
<dbReference type="InterPro" id="IPR036052">
    <property type="entry name" value="TrpB-like_PALP_sf"/>
</dbReference>
<dbReference type="EMBL" id="BMDY01000021">
    <property type="protein sequence ID" value="GGB15758.1"/>
    <property type="molecule type" value="Genomic_DNA"/>
</dbReference>
<evidence type="ECO:0000256" key="2">
    <source>
        <dbReference type="ARBA" id="ARBA00008639"/>
    </source>
</evidence>
<evidence type="ECO:0000313" key="5">
    <source>
        <dbReference type="EMBL" id="GGB15758.1"/>
    </source>
</evidence>
<dbReference type="Gene3D" id="3.40.50.1100">
    <property type="match status" value="2"/>
</dbReference>
<reference evidence="6" key="1">
    <citation type="journal article" date="2019" name="Int. J. Syst. Evol. Microbiol.">
        <title>The Global Catalogue of Microorganisms (GCM) 10K type strain sequencing project: providing services to taxonomists for standard genome sequencing and annotation.</title>
        <authorList>
            <consortium name="The Broad Institute Genomics Platform"/>
            <consortium name="The Broad Institute Genome Sequencing Center for Infectious Disease"/>
            <person name="Wu L."/>
            <person name="Ma J."/>
        </authorList>
    </citation>
    <scope>NUCLEOTIDE SEQUENCE [LARGE SCALE GENOMIC DNA]</scope>
    <source>
        <strain evidence="6">CGMCC 1.10131</strain>
    </source>
</reference>
<organism evidence="5 6">
    <name type="scientific">Agarivorans gilvus</name>
    <dbReference type="NCBI Taxonomy" id="680279"/>
    <lineage>
        <taxon>Bacteria</taxon>
        <taxon>Pseudomonadati</taxon>
        <taxon>Pseudomonadota</taxon>
        <taxon>Gammaproteobacteria</taxon>
        <taxon>Alteromonadales</taxon>
        <taxon>Alteromonadaceae</taxon>
        <taxon>Agarivorans</taxon>
    </lineage>
</organism>
<proteinExistence type="inferred from homology"/>
<protein>
    <submittedName>
        <fullName evidence="5">1-aminocyclopropane-1-carboxylate deaminase</fullName>
    </submittedName>
</protein>
<name>A0ABQ1I5B8_9ALTE</name>
<dbReference type="Pfam" id="PF00291">
    <property type="entry name" value="PALP"/>
    <property type="match status" value="1"/>
</dbReference>
<keyword evidence="6" id="KW-1185">Reference proteome</keyword>
<comment type="cofactor">
    <cofactor evidence="1">
        <name>pyridoxal 5'-phosphate</name>
        <dbReference type="ChEBI" id="CHEBI:597326"/>
    </cofactor>
</comment>
<comment type="similarity">
    <text evidence="2">Belongs to the ACC deaminase/D-cysteine desulfhydrase family.</text>
</comment>
<comment type="caution">
    <text evidence="5">The sequence shown here is derived from an EMBL/GenBank/DDBJ whole genome shotgun (WGS) entry which is preliminary data.</text>
</comment>
<sequence>MRFAKHKFYFADLSVQRKLTAIGFVFTDKHLFTTSPVQSVQFKGHSLFVKRDDLLHPQFSGNKARKFYHFLKQPPAGIHTLVGSGSAQANSLYSLAALAKLNQWRCEFYVDHIPSWLKQNPCGNYQAALELDARIIEVASLRRQQQANLDQFMQTIVRPSLSAQQLFIPEGGRCHYAREGVVMLAEEIEDWQHQQHIGPLRVMLPAGTGTTALFLSEYFSQMNPCIQVLSCACVGDEYYLRSQFSLLNSNPKTHPSILTRPKKYHFGKLYPEHYQIWLELKQQTEIEFELLYDPIGWQCLIRYLDEHNDDVPTLYIHQGGLLGNQSMLNRYRRKYPHLAPI</sequence>
<dbReference type="Proteomes" id="UP000651977">
    <property type="component" value="Unassembled WGS sequence"/>
</dbReference>
<dbReference type="InterPro" id="IPR027278">
    <property type="entry name" value="ACCD_DCysDesulf"/>
</dbReference>
<accession>A0ABQ1I5B8</accession>
<dbReference type="PANTHER" id="PTHR43780">
    <property type="entry name" value="1-AMINOCYCLOPROPANE-1-CARBOXYLATE DEAMINASE-RELATED"/>
    <property type="match status" value="1"/>
</dbReference>
<evidence type="ECO:0000259" key="4">
    <source>
        <dbReference type="Pfam" id="PF00291"/>
    </source>
</evidence>
<dbReference type="InterPro" id="IPR001926">
    <property type="entry name" value="TrpB-like_PALP"/>
</dbReference>
<gene>
    <name evidence="5" type="ORF">GCM10007414_31540</name>
</gene>
<evidence type="ECO:0000256" key="1">
    <source>
        <dbReference type="ARBA" id="ARBA00001933"/>
    </source>
</evidence>
<evidence type="ECO:0000313" key="6">
    <source>
        <dbReference type="Proteomes" id="UP000651977"/>
    </source>
</evidence>
<dbReference type="PANTHER" id="PTHR43780:SF2">
    <property type="entry name" value="1-AMINOCYCLOPROPANE-1-CARBOXYLATE DEAMINASE-RELATED"/>
    <property type="match status" value="1"/>
</dbReference>